<dbReference type="RefSeq" id="WP_042471654.1">
    <property type="nucleotide sequence ID" value="NZ_BAYX01000004.1"/>
</dbReference>
<dbReference type="Pfam" id="PF11066">
    <property type="entry name" value="DUF2867"/>
    <property type="match status" value="1"/>
</dbReference>
<dbReference type="EMBL" id="BAYX01000004">
    <property type="protein sequence ID" value="GAJ92782.1"/>
    <property type="molecule type" value="Genomic_DNA"/>
</dbReference>
<accession>A0AA87Q763</accession>
<organism evidence="1 2">
    <name type="scientific">Rhizobium rhizogenes NBRC 13257</name>
    <dbReference type="NCBI Taxonomy" id="1220581"/>
    <lineage>
        <taxon>Bacteria</taxon>
        <taxon>Pseudomonadati</taxon>
        <taxon>Pseudomonadota</taxon>
        <taxon>Alphaproteobacteria</taxon>
        <taxon>Hyphomicrobiales</taxon>
        <taxon>Rhizobiaceae</taxon>
        <taxon>Rhizobium/Agrobacterium group</taxon>
        <taxon>Rhizobium</taxon>
    </lineage>
</organism>
<name>A0AA87Q763_RHIRH</name>
<reference evidence="1 2" key="1">
    <citation type="submission" date="2014-05" db="EMBL/GenBank/DDBJ databases">
        <title>Whole genome shotgun sequence of Rhizobium rhizogenes NBRC 13257.</title>
        <authorList>
            <person name="Katano-Makiyama Y."/>
            <person name="Hosoyama A."/>
            <person name="Hashimoto M."/>
            <person name="Hosoyama Y."/>
            <person name="Noguchi M."/>
            <person name="Tsuchikane K."/>
            <person name="Kimura A."/>
            <person name="Ohji S."/>
            <person name="Ichikawa N."/>
            <person name="Yamazoe A."/>
            <person name="Fujita N."/>
        </authorList>
    </citation>
    <scope>NUCLEOTIDE SEQUENCE [LARGE SCALE GENOMIC DNA]</scope>
    <source>
        <strain evidence="1 2">NBRC 13257</strain>
    </source>
</reference>
<evidence type="ECO:0000313" key="1">
    <source>
        <dbReference type="EMBL" id="GAJ92782.1"/>
    </source>
</evidence>
<dbReference type="InterPro" id="IPR021295">
    <property type="entry name" value="DUF2867"/>
</dbReference>
<dbReference type="Proteomes" id="UP000026941">
    <property type="component" value="Unassembled WGS sequence"/>
</dbReference>
<comment type="caution">
    <text evidence="1">The sequence shown here is derived from an EMBL/GenBank/DDBJ whole genome shotgun (WGS) entry which is preliminary data.</text>
</comment>
<gene>
    <name evidence="1" type="ORF">RRH01S_04_03360</name>
</gene>
<dbReference type="AlphaFoldDB" id="A0AA87Q763"/>
<evidence type="ECO:0000313" key="2">
    <source>
        <dbReference type="Proteomes" id="UP000026941"/>
    </source>
</evidence>
<protein>
    <recommendedName>
        <fullName evidence="3">DUF2867 domain-containing protein</fullName>
    </recommendedName>
</protein>
<evidence type="ECO:0008006" key="3">
    <source>
        <dbReference type="Google" id="ProtNLM"/>
    </source>
</evidence>
<proteinExistence type="predicted"/>
<sequence>MPAKPIMIEPRMPHPALPGADWADCFELQVPTSDFTATVAAGMILDHFPLWVRSLLRLRDAVTGVFGLRSSGYRAPDGPEMVGFFPVVSKSDNQVVLGFDDKHLDFRVVIDVRDDGEGRRLVDATTLVKRNILLGKIYLAVIAPFHRLIVQTMLVDFGKRMGAVSRPQSL</sequence>